<dbReference type="InterPro" id="IPR036388">
    <property type="entry name" value="WH-like_DNA-bd_sf"/>
</dbReference>
<keyword evidence="5 6" id="KW-0804">Transcription</keyword>
<comment type="similarity">
    <text evidence="1 6">Belongs to the sigma-70 factor family. ECF subfamily.</text>
</comment>
<dbReference type="InterPro" id="IPR007627">
    <property type="entry name" value="RNA_pol_sigma70_r2"/>
</dbReference>
<sequence>MQTEHVAAFSTLYAEHHGWLRGVLRQRLGCAHRAEDLAQDTFLKVLATQATAVMREPRAFLTTIAHGLVVSHWRRLEIERAYAAALEAQPAALAPSPEDRALVLESLVRIDALLSRLSAKAGMAFLMAQVDGLTYAEIAERLGVSDRMVKKYMAQVMNELLLADA</sequence>
<evidence type="ECO:0000256" key="5">
    <source>
        <dbReference type="ARBA" id="ARBA00023163"/>
    </source>
</evidence>
<keyword evidence="2 6" id="KW-0805">Transcription regulation</keyword>
<gene>
    <name evidence="7" type="ORF">A4W93_22670</name>
</gene>
<dbReference type="KEGG" id="rgu:A4W93_22670"/>
<dbReference type="OrthoDB" id="8536462at2"/>
<proteinExistence type="inferred from homology"/>
<protein>
    <recommendedName>
        <fullName evidence="6">RNA polymerase sigma factor</fullName>
    </recommendedName>
</protein>
<dbReference type="GO" id="GO:0016987">
    <property type="term" value="F:sigma factor activity"/>
    <property type="evidence" value="ECO:0007669"/>
    <property type="project" value="UniProtKB-KW"/>
</dbReference>
<keyword evidence="8" id="KW-1185">Reference proteome</keyword>
<dbReference type="EMBL" id="CP015118">
    <property type="protein sequence ID" value="ARN22485.1"/>
    <property type="molecule type" value="Genomic_DNA"/>
</dbReference>
<dbReference type="Gene3D" id="1.10.10.10">
    <property type="entry name" value="Winged helix-like DNA-binding domain superfamily/Winged helix DNA-binding domain"/>
    <property type="match status" value="1"/>
</dbReference>
<dbReference type="Pfam" id="PF08281">
    <property type="entry name" value="Sigma70_r4_2"/>
    <property type="match status" value="1"/>
</dbReference>
<dbReference type="AlphaFoldDB" id="A0A1W6LDZ1"/>
<dbReference type="PROSITE" id="PS01063">
    <property type="entry name" value="SIGMA70_ECF"/>
    <property type="match status" value="1"/>
</dbReference>
<evidence type="ECO:0000256" key="3">
    <source>
        <dbReference type="ARBA" id="ARBA00023082"/>
    </source>
</evidence>
<dbReference type="GO" id="GO:0003677">
    <property type="term" value="F:DNA binding"/>
    <property type="evidence" value="ECO:0007669"/>
    <property type="project" value="UniProtKB-KW"/>
</dbReference>
<evidence type="ECO:0000256" key="6">
    <source>
        <dbReference type="RuleBase" id="RU000716"/>
    </source>
</evidence>
<dbReference type="Pfam" id="PF04542">
    <property type="entry name" value="Sigma70_r2"/>
    <property type="match status" value="1"/>
</dbReference>
<organism evidence="7 8">
    <name type="scientific">Piscinibacter gummiphilus</name>
    <dbReference type="NCBI Taxonomy" id="946333"/>
    <lineage>
        <taxon>Bacteria</taxon>
        <taxon>Pseudomonadati</taxon>
        <taxon>Pseudomonadota</taxon>
        <taxon>Betaproteobacteria</taxon>
        <taxon>Burkholderiales</taxon>
        <taxon>Sphaerotilaceae</taxon>
        <taxon>Piscinibacter</taxon>
    </lineage>
</organism>
<dbReference type="PANTHER" id="PTHR43133:SF63">
    <property type="entry name" value="RNA POLYMERASE SIGMA FACTOR FECI-RELATED"/>
    <property type="match status" value="1"/>
</dbReference>
<accession>A0A1W6LDZ1</accession>
<evidence type="ECO:0000256" key="4">
    <source>
        <dbReference type="ARBA" id="ARBA00023125"/>
    </source>
</evidence>
<dbReference type="GO" id="GO:0006352">
    <property type="term" value="P:DNA-templated transcription initiation"/>
    <property type="evidence" value="ECO:0007669"/>
    <property type="project" value="InterPro"/>
</dbReference>
<dbReference type="Gene3D" id="1.10.1740.10">
    <property type="match status" value="1"/>
</dbReference>
<dbReference type="InterPro" id="IPR013325">
    <property type="entry name" value="RNA_pol_sigma_r2"/>
</dbReference>
<dbReference type="SUPFAM" id="SSF88946">
    <property type="entry name" value="Sigma2 domain of RNA polymerase sigma factors"/>
    <property type="match status" value="1"/>
</dbReference>
<evidence type="ECO:0000256" key="1">
    <source>
        <dbReference type="ARBA" id="ARBA00010641"/>
    </source>
</evidence>
<dbReference type="SUPFAM" id="SSF88659">
    <property type="entry name" value="Sigma3 and sigma4 domains of RNA polymerase sigma factors"/>
    <property type="match status" value="1"/>
</dbReference>
<dbReference type="STRING" id="946333.A4W93_22670"/>
<dbReference type="InterPro" id="IPR039425">
    <property type="entry name" value="RNA_pol_sigma-70-like"/>
</dbReference>
<dbReference type="NCBIfam" id="TIGR02937">
    <property type="entry name" value="sigma70-ECF"/>
    <property type="match status" value="1"/>
</dbReference>
<reference evidence="7 8" key="1">
    <citation type="submission" date="2016-04" db="EMBL/GenBank/DDBJ databases">
        <title>Complete genome sequence of natural rubber-degrading, novel Gram-negative bacterium, Rhizobacter gummiphilus strain NS21.</title>
        <authorList>
            <person name="Tabata M."/>
            <person name="Kasai D."/>
            <person name="Fukuda M."/>
        </authorList>
    </citation>
    <scope>NUCLEOTIDE SEQUENCE [LARGE SCALE GENOMIC DNA]</scope>
    <source>
        <strain evidence="7 8">NS21</strain>
    </source>
</reference>
<dbReference type="Proteomes" id="UP000193427">
    <property type="component" value="Chromosome"/>
</dbReference>
<dbReference type="InterPro" id="IPR013324">
    <property type="entry name" value="RNA_pol_sigma_r3/r4-like"/>
</dbReference>
<dbReference type="RefSeq" id="WP_085752786.1">
    <property type="nucleotide sequence ID" value="NZ_BSPR01000020.1"/>
</dbReference>
<keyword evidence="3 6" id="KW-0731">Sigma factor</keyword>
<keyword evidence="4 6" id="KW-0238">DNA-binding</keyword>
<dbReference type="PANTHER" id="PTHR43133">
    <property type="entry name" value="RNA POLYMERASE ECF-TYPE SIGMA FACTO"/>
    <property type="match status" value="1"/>
</dbReference>
<dbReference type="InterPro" id="IPR014284">
    <property type="entry name" value="RNA_pol_sigma-70_dom"/>
</dbReference>
<dbReference type="InterPro" id="IPR013249">
    <property type="entry name" value="RNA_pol_sigma70_r4_t2"/>
</dbReference>
<name>A0A1W6LDZ1_9BURK</name>
<evidence type="ECO:0000256" key="2">
    <source>
        <dbReference type="ARBA" id="ARBA00023015"/>
    </source>
</evidence>
<evidence type="ECO:0000313" key="8">
    <source>
        <dbReference type="Proteomes" id="UP000193427"/>
    </source>
</evidence>
<dbReference type="InterPro" id="IPR000838">
    <property type="entry name" value="RNA_pol_sigma70_ECF_CS"/>
</dbReference>
<evidence type="ECO:0000313" key="7">
    <source>
        <dbReference type="EMBL" id="ARN22485.1"/>
    </source>
</evidence>